<proteinExistence type="predicted"/>
<name>A0ABT8SE57_9BURK</name>
<sequence>MSRGTGFARKVYERAPAAPARPLERPVVVARITSVVKAVPKSPRAENKHLLSMARGRPCLIRSPICDGGTDTTVACHGGGVANGKGTGYKVGDHLTAWGCHCCNHYTDAYGGATRAQKTAAFMAGHLRQVLAWRAIVADQSQPPKDRAAARWALDHLNATPVGQGDTL</sequence>
<dbReference type="EMBL" id="JAUKVY010000034">
    <property type="protein sequence ID" value="MDO1537015.1"/>
    <property type="molecule type" value="Genomic_DNA"/>
</dbReference>
<evidence type="ECO:0000313" key="1">
    <source>
        <dbReference type="EMBL" id="MDO1537015.1"/>
    </source>
</evidence>
<reference evidence="1" key="1">
    <citation type="submission" date="2023-06" db="EMBL/GenBank/DDBJ databases">
        <authorList>
            <person name="Jiang Y."/>
            <person name="Liu Q."/>
        </authorList>
    </citation>
    <scope>NUCLEOTIDE SEQUENCE</scope>
    <source>
        <strain evidence="1">CGMCC 1.12090</strain>
    </source>
</reference>
<comment type="caution">
    <text evidence="1">The sequence shown here is derived from an EMBL/GenBank/DDBJ whole genome shotgun (WGS) entry which is preliminary data.</text>
</comment>
<evidence type="ECO:0000313" key="2">
    <source>
        <dbReference type="Proteomes" id="UP001169027"/>
    </source>
</evidence>
<dbReference type="Gene3D" id="3.30.50.20">
    <property type="entry name" value="prophage-derive protein ybcO"/>
    <property type="match status" value="1"/>
</dbReference>
<dbReference type="Pfam" id="PF07102">
    <property type="entry name" value="YbcO"/>
    <property type="match status" value="1"/>
</dbReference>
<dbReference type="InterPro" id="IPR010774">
    <property type="entry name" value="YbcO"/>
</dbReference>
<protein>
    <submittedName>
        <fullName evidence="1">DUF1364 family protein</fullName>
    </submittedName>
</protein>
<dbReference type="RefSeq" id="WP_301815257.1">
    <property type="nucleotide sequence ID" value="NZ_JAUJZH010000034.1"/>
</dbReference>
<dbReference type="Proteomes" id="UP001169027">
    <property type="component" value="Unassembled WGS sequence"/>
</dbReference>
<accession>A0ABT8SE57</accession>
<organism evidence="1 2">
    <name type="scientific">Variovorax ginsengisoli</name>
    <dbReference type="NCBI Taxonomy" id="363844"/>
    <lineage>
        <taxon>Bacteria</taxon>
        <taxon>Pseudomonadati</taxon>
        <taxon>Pseudomonadota</taxon>
        <taxon>Betaproteobacteria</taxon>
        <taxon>Burkholderiales</taxon>
        <taxon>Comamonadaceae</taxon>
        <taxon>Variovorax</taxon>
    </lineage>
</organism>
<gene>
    <name evidence="1" type="ORF">Q2T77_32590</name>
</gene>
<keyword evidence="2" id="KW-1185">Reference proteome</keyword>